<feature type="region of interest" description="Disordered" evidence="1">
    <location>
        <begin position="125"/>
        <end position="160"/>
    </location>
</feature>
<feature type="region of interest" description="Disordered" evidence="1">
    <location>
        <begin position="61"/>
        <end position="93"/>
    </location>
</feature>
<dbReference type="Proteomes" id="UP001519460">
    <property type="component" value="Unassembled WGS sequence"/>
</dbReference>
<accession>A0ABD0KCK5</accession>
<comment type="caution">
    <text evidence="2">The sequence shown here is derived from an EMBL/GenBank/DDBJ whole genome shotgun (WGS) entry which is preliminary data.</text>
</comment>
<sequence length="160" mass="17662">MTLLLKVPLYMGQVHRVLPLVTDAFFVCGDGLIILAKFWQGQCTFIVQCVRANYIPKGADENKSTHTKHSVLHGGKARQEEKGAPEINADGKHYKRLKAGSGHTSEESVVCLGEVAFYRDKKVEAGKKVDSRKRPSRKTQGMTARQLLTSATEANVKGHD</sequence>
<name>A0ABD0KCK5_9CAEN</name>
<gene>
    <name evidence="2" type="ORF">BaRGS_00023872</name>
</gene>
<dbReference type="AlphaFoldDB" id="A0ABD0KCK5"/>
<evidence type="ECO:0000256" key="1">
    <source>
        <dbReference type="SAM" id="MobiDB-lite"/>
    </source>
</evidence>
<evidence type="ECO:0000313" key="3">
    <source>
        <dbReference type="Proteomes" id="UP001519460"/>
    </source>
</evidence>
<reference evidence="2 3" key="1">
    <citation type="journal article" date="2023" name="Sci. Data">
        <title>Genome assembly of the Korean intertidal mud-creeper Batillaria attramentaria.</title>
        <authorList>
            <person name="Patra A.K."/>
            <person name="Ho P.T."/>
            <person name="Jun S."/>
            <person name="Lee S.J."/>
            <person name="Kim Y."/>
            <person name="Won Y.J."/>
        </authorList>
    </citation>
    <scope>NUCLEOTIDE SEQUENCE [LARGE SCALE GENOMIC DNA]</scope>
    <source>
        <strain evidence="2">Wonlab-2016</strain>
    </source>
</reference>
<feature type="compositionally biased region" description="Basic and acidic residues" evidence="1">
    <location>
        <begin position="77"/>
        <end position="92"/>
    </location>
</feature>
<evidence type="ECO:0000313" key="2">
    <source>
        <dbReference type="EMBL" id="KAK7484829.1"/>
    </source>
</evidence>
<organism evidence="2 3">
    <name type="scientific">Batillaria attramentaria</name>
    <dbReference type="NCBI Taxonomy" id="370345"/>
    <lineage>
        <taxon>Eukaryota</taxon>
        <taxon>Metazoa</taxon>
        <taxon>Spiralia</taxon>
        <taxon>Lophotrochozoa</taxon>
        <taxon>Mollusca</taxon>
        <taxon>Gastropoda</taxon>
        <taxon>Caenogastropoda</taxon>
        <taxon>Sorbeoconcha</taxon>
        <taxon>Cerithioidea</taxon>
        <taxon>Batillariidae</taxon>
        <taxon>Batillaria</taxon>
    </lineage>
</organism>
<keyword evidence="3" id="KW-1185">Reference proteome</keyword>
<protein>
    <submittedName>
        <fullName evidence="2">Uncharacterized protein</fullName>
    </submittedName>
</protein>
<dbReference type="EMBL" id="JACVVK020000203">
    <property type="protein sequence ID" value="KAK7484829.1"/>
    <property type="molecule type" value="Genomic_DNA"/>
</dbReference>
<feature type="compositionally biased region" description="Polar residues" evidence="1">
    <location>
        <begin position="138"/>
        <end position="153"/>
    </location>
</feature>
<proteinExistence type="predicted"/>